<dbReference type="Proteomes" id="UP001524586">
    <property type="component" value="Unassembled WGS sequence"/>
</dbReference>
<comment type="caution">
    <text evidence="3">The sequence shown here is derived from an EMBL/GenBank/DDBJ whole genome shotgun (WGS) entry which is preliminary data.</text>
</comment>
<evidence type="ECO:0000256" key="1">
    <source>
        <dbReference type="SAM" id="MobiDB-lite"/>
    </source>
</evidence>
<dbReference type="SUPFAM" id="SSF52091">
    <property type="entry name" value="SpoIIaa-like"/>
    <property type="match status" value="1"/>
</dbReference>
<evidence type="ECO:0000313" key="4">
    <source>
        <dbReference type="Proteomes" id="UP001524586"/>
    </source>
</evidence>
<protein>
    <submittedName>
        <fullName evidence="3">STAS domain-containing protein</fullName>
    </submittedName>
</protein>
<dbReference type="InterPro" id="IPR052746">
    <property type="entry name" value="MlaB_ABC_Transporter"/>
</dbReference>
<feature type="domain" description="MlaB-like STAS" evidence="2">
    <location>
        <begin position="86"/>
        <end position="156"/>
    </location>
</feature>
<evidence type="ECO:0000259" key="2">
    <source>
        <dbReference type="Pfam" id="PF13466"/>
    </source>
</evidence>
<dbReference type="InterPro" id="IPR058548">
    <property type="entry name" value="MlaB-like_STAS"/>
</dbReference>
<dbReference type="InterPro" id="IPR036513">
    <property type="entry name" value="STAS_dom_sf"/>
</dbReference>
<feature type="region of interest" description="Disordered" evidence="1">
    <location>
        <begin position="1"/>
        <end position="39"/>
    </location>
</feature>
<evidence type="ECO:0000313" key="3">
    <source>
        <dbReference type="EMBL" id="MCQ8127264.1"/>
    </source>
</evidence>
<organism evidence="3 4">
    <name type="scientific">Methylomonas rivi</name>
    <dbReference type="NCBI Taxonomy" id="2952226"/>
    <lineage>
        <taxon>Bacteria</taxon>
        <taxon>Pseudomonadati</taxon>
        <taxon>Pseudomonadota</taxon>
        <taxon>Gammaproteobacteria</taxon>
        <taxon>Methylococcales</taxon>
        <taxon>Methylococcaceae</taxon>
        <taxon>Methylomonas</taxon>
    </lineage>
</organism>
<keyword evidence="4" id="KW-1185">Reference proteome</keyword>
<dbReference type="Pfam" id="PF13466">
    <property type="entry name" value="STAS_2"/>
    <property type="match status" value="1"/>
</dbReference>
<proteinExistence type="predicted"/>
<gene>
    <name evidence="3" type="ORF">NP596_02240</name>
</gene>
<dbReference type="PANTHER" id="PTHR35849:SF2">
    <property type="entry name" value="BLR2341 PROTEIN"/>
    <property type="match status" value="1"/>
</dbReference>
<dbReference type="RefSeq" id="WP_256613578.1">
    <property type="nucleotide sequence ID" value="NZ_JANIBK010000006.1"/>
</dbReference>
<dbReference type="Gene3D" id="3.30.750.24">
    <property type="entry name" value="STAS domain"/>
    <property type="match status" value="1"/>
</dbReference>
<accession>A0ABT1U1F1</accession>
<name>A0ABT1U1F1_9GAMM</name>
<sequence>MAEQEENSMIGYDPLAWMHEAEEEESPTRSAPLSAALPDDSAIFDDDMADAGVETEPGAALNAADLQPSADAETTGRIILEPLQNIQTVSQLHQQLRCMLDSCNKIDIDASAVSQIDTATLQLLLVLKLTAVKLRKEVNIDFPSEKFMEAADLLGVSEMLSVDQAVSGFF</sequence>
<reference evidence="3 4" key="1">
    <citation type="submission" date="2022-07" db="EMBL/GenBank/DDBJ databases">
        <title>Methylomonas rivi sp. nov., Methylomonas rosea sp. nov., Methylomonas aureus sp. nov. and Methylomonas subterranea sp. nov., four novel methanotrophs isolated from a freshwater creek and the deep terrestrial subsurface.</title>
        <authorList>
            <person name="Abin C."/>
            <person name="Sankaranarayanan K."/>
            <person name="Garner C."/>
            <person name="Sindelar R."/>
            <person name="Kotary K."/>
            <person name="Garner R."/>
            <person name="Barclay S."/>
            <person name="Lawson P."/>
            <person name="Krumholz L."/>
        </authorList>
    </citation>
    <scope>NUCLEOTIDE SEQUENCE [LARGE SCALE GENOMIC DNA]</scope>
    <source>
        <strain evidence="3 4">WSC-6</strain>
    </source>
</reference>
<dbReference type="EMBL" id="JANIBK010000006">
    <property type="protein sequence ID" value="MCQ8127264.1"/>
    <property type="molecule type" value="Genomic_DNA"/>
</dbReference>
<dbReference type="PANTHER" id="PTHR35849">
    <property type="entry name" value="BLR2341 PROTEIN"/>
    <property type="match status" value="1"/>
</dbReference>